<accession>M3IFQ9</accession>
<evidence type="ECO:0000313" key="2">
    <source>
        <dbReference type="Proteomes" id="UP000011778"/>
    </source>
</evidence>
<dbReference type="SUPFAM" id="SSF52317">
    <property type="entry name" value="Class I glutamine amidotransferase-like"/>
    <property type="match status" value="1"/>
</dbReference>
<sequence length="44" mass="5126">MKIAVITFPGSNCDSDIYRVLKDQYNAEVDRIWHRDGLDKKSNL</sequence>
<gene>
    <name evidence="1" type="ORF">LEP1GSC150_4164</name>
</gene>
<dbReference type="InterPro" id="IPR029062">
    <property type="entry name" value="Class_I_gatase-like"/>
</dbReference>
<name>M3IFQ9_LEPIT</name>
<dbReference type="EMBL" id="AFMD02000502">
    <property type="protein sequence ID" value="EMG19537.1"/>
    <property type="molecule type" value="Genomic_DNA"/>
</dbReference>
<dbReference type="Proteomes" id="UP000011778">
    <property type="component" value="Unassembled WGS sequence"/>
</dbReference>
<dbReference type="AlphaFoldDB" id="M3IFQ9"/>
<organism evidence="1 2">
    <name type="scientific">Leptospira interrogans serovar Copenhageni str. LT2050</name>
    <dbReference type="NCBI Taxonomy" id="1001598"/>
    <lineage>
        <taxon>Bacteria</taxon>
        <taxon>Pseudomonadati</taxon>
        <taxon>Spirochaetota</taxon>
        <taxon>Spirochaetia</taxon>
        <taxon>Leptospirales</taxon>
        <taxon>Leptospiraceae</taxon>
        <taxon>Leptospira</taxon>
    </lineage>
</organism>
<reference evidence="1 2" key="1">
    <citation type="submission" date="2013-02" db="EMBL/GenBank/DDBJ databases">
        <authorList>
            <person name="Harkins D.M."/>
            <person name="Durkin A.S."/>
            <person name="Brinkac L.M."/>
            <person name="Haft D.H."/>
            <person name="Selengut J.D."/>
            <person name="Sanka R."/>
            <person name="DePew J."/>
            <person name="Purushe J."/>
            <person name="Tulsiani S.M."/>
            <person name="Graham G.C."/>
            <person name="Burns M.-A."/>
            <person name="Dohnt M.F."/>
            <person name="Smythe L.D."/>
            <person name="McKay D.B."/>
            <person name="Craig S.B."/>
            <person name="Vinetz J.M."/>
            <person name="Sutton G.G."/>
            <person name="Nierman W.C."/>
            <person name="Fouts D.E."/>
        </authorList>
    </citation>
    <scope>NUCLEOTIDE SEQUENCE [LARGE SCALE GENOMIC DNA]</scope>
    <source>
        <strain evidence="1 2">LT2050</strain>
    </source>
</reference>
<evidence type="ECO:0000313" key="1">
    <source>
        <dbReference type="EMBL" id="EMG19537.1"/>
    </source>
</evidence>
<protein>
    <submittedName>
        <fullName evidence="1">Phosphoribosylformylglycinamidine synthase 1 domain protein</fullName>
    </submittedName>
</protein>
<proteinExistence type="predicted"/>
<comment type="caution">
    <text evidence="1">The sequence shown here is derived from an EMBL/GenBank/DDBJ whole genome shotgun (WGS) entry which is preliminary data.</text>
</comment>